<dbReference type="InterPro" id="IPR042099">
    <property type="entry name" value="ANL_N_sf"/>
</dbReference>
<feature type="domain" description="AMP-dependent synthetase/ligase" evidence="1">
    <location>
        <begin position="2"/>
        <end position="191"/>
    </location>
</feature>
<proteinExistence type="predicted"/>
<dbReference type="PANTHER" id="PTHR43272:SF52">
    <property type="entry name" value="AMP-DEPENDENT SYNTHETASE_LIGASE DOMAIN-CONTAINING PROTEIN"/>
    <property type="match status" value="1"/>
</dbReference>
<reference evidence="2" key="1">
    <citation type="journal article" date="2014" name="Front. Microbiol.">
        <title>High frequency of phylogenetically diverse reductive dehalogenase-homologous genes in deep subseafloor sedimentary metagenomes.</title>
        <authorList>
            <person name="Kawai M."/>
            <person name="Futagami T."/>
            <person name="Toyoda A."/>
            <person name="Takaki Y."/>
            <person name="Nishi S."/>
            <person name="Hori S."/>
            <person name="Arai W."/>
            <person name="Tsubouchi T."/>
            <person name="Morono Y."/>
            <person name="Uchiyama I."/>
            <person name="Ito T."/>
            <person name="Fujiyama A."/>
            <person name="Inagaki F."/>
            <person name="Takami H."/>
        </authorList>
    </citation>
    <scope>NUCLEOTIDE SEQUENCE</scope>
    <source>
        <strain evidence="2">Expedition CK06-06</strain>
    </source>
</reference>
<evidence type="ECO:0000313" key="2">
    <source>
        <dbReference type="EMBL" id="GAG06570.1"/>
    </source>
</evidence>
<feature type="non-terminal residue" evidence="2">
    <location>
        <position position="268"/>
    </location>
</feature>
<sequence>MFEFTAGFLVPFMGGSTVTYARELSSDEITLNMQKTGTTVMVAVPLLFKIIYRGIRSEIARMNPIKRGLVAVMRKIGLAWPGAGKKLFGQVTKKFGGKTKFWASGGAPIDREVIEGMASFGIEIVQGYGLSETSPVISVCPPGIYQPGSVGPPLSWAEVKIDPSQGGEGTADVPGSGEILVRGPCVMLGYHGNEEATREVMTEDGFLRTGDLGAMDSDGFLTILGRAKNLIVTEAGKNVHPEEIEETAASSDFIADICVYGKRQPGSV</sequence>
<dbReference type="AlphaFoldDB" id="X0ULS0"/>
<comment type="caution">
    <text evidence="2">The sequence shown here is derived from an EMBL/GenBank/DDBJ whole genome shotgun (WGS) entry which is preliminary data.</text>
</comment>
<dbReference type="GO" id="GO:0016020">
    <property type="term" value="C:membrane"/>
    <property type="evidence" value="ECO:0007669"/>
    <property type="project" value="TreeGrafter"/>
</dbReference>
<protein>
    <recommendedName>
        <fullName evidence="1">AMP-dependent synthetase/ligase domain-containing protein</fullName>
    </recommendedName>
</protein>
<dbReference type="EMBL" id="BARS01024328">
    <property type="protein sequence ID" value="GAG06570.1"/>
    <property type="molecule type" value="Genomic_DNA"/>
</dbReference>
<gene>
    <name evidence="2" type="ORF">S01H1_38628</name>
</gene>
<accession>X0ULS0</accession>
<dbReference type="InterPro" id="IPR000873">
    <property type="entry name" value="AMP-dep_synth/lig_dom"/>
</dbReference>
<evidence type="ECO:0000259" key="1">
    <source>
        <dbReference type="Pfam" id="PF00501"/>
    </source>
</evidence>
<dbReference type="GO" id="GO:0004467">
    <property type="term" value="F:long-chain fatty acid-CoA ligase activity"/>
    <property type="evidence" value="ECO:0007669"/>
    <property type="project" value="TreeGrafter"/>
</dbReference>
<dbReference type="Pfam" id="PF00501">
    <property type="entry name" value="AMP-binding"/>
    <property type="match status" value="1"/>
</dbReference>
<dbReference type="PANTHER" id="PTHR43272">
    <property type="entry name" value="LONG-CHAIN-FATTY-ACID--COA LIGASE"/>
    <property type="match status" value="1"/>
</dbReference>
<dbReference type="Gene3D" id="3.40.50.12780">
    <property type="entry name" value="N-terminal domain of ligase-like"/>
    <property type="match status" value="1"/>
</dbReference>
<name>X0ULS0_9ZZZZ</name>
<dbReference type="SUPFAM" id="SSF56801">
    <property type="entry name" value="Acetyl-CoA synthetase-like"/>
    <property type="match status" value="1"/>
</dbReference>
<organism evidence="2">
    <name type="scientific">marine sediment metagenome</name>
    <dbReference type="NCBI Taxonomy" id="412755"/>
    <lineage>
        <taxon>unclassified sequences</taxon>
        <taxon>metagenomes</taxon>
        <taxon>ecological metagenomes</taxon>
    </lineage>
</organism>